<evidence type="ECO:0000259" key="3">
    <source>
        <dbReference type="Pfam" id="PF19295"/>
    </source>
</evidence>
<feature type="domain" description="SUF system FeS cluster assembly SufBD core" evidence="2">
    <location>
        <begin position="176"/>
        <end position="404"/>
    </location>
</feature>
<proteinExistence type="inferred from homology"/>
<dbReference type="OrthoDB" id="9768262at2"/>
<dbReference type="PANTHER" id="PTHR43575:SF1">
    <property type="entry name" value="PROTEIN ABCI7, CHLOROPLASTIC"/>
    <property type="match status" value="1"/>
</dbReference>
<dbReference type="Proteomes" id="UP000271339">
    <property type="component" value="Unassembled WGS sequence"/>
</dbReference>
<dbReference type="InterPro" id="IPR037284">
    <property type="entry name" value="SUF_FeS_clus_asmbl_SufBD_sf"/>
</dbReference>
<dbReference type="InterPro" id="IPR000825">
    <property type="entry name" value="SUF_FeS_clus_asmbl_SufBD_core"/>
</dbReference>
<dbReference type="InterPro" id="IPR055346">
    <property type="entry name" value="Fe-S_cluster_assembly_SufBD"/>
</dbReference>
<name>A0A3L9Z329_9FLAO</name>
<accession>A0A3L9Z329</accession>
<dbReference type="NCBIfam" id="TIGR01981">
    <property type="entry name" value="sufD"/>
    <property type="match status" value="1"/>
</dbReference>
<evidence type="ECO:0000256" key="1">
    <source>
        <dbReference type="ARBA" id="ARBA00043967"/>
    </source>
</evidence>
<dbReference type="PANTHER" id="PTHR43575">
    <property type="entry name" value="PROTEIN ABCI7, CHLOROPLASTIC"/>
    <property type="match status" value="1"/>
</dbReference>
<sequence length="437" mass="49385">MSLKEKLLSSYIAFEDHLEDDSPLHDLRNKAIKTFETNGFPTKKEEAWKYTSLNSLLKKDYSIFPKQDQAVEFKDVRKYFLHDIDTYKIVFVDGVYSSFLSETTHDKLDVCLMSSALNKPKYKPVIEAFFNKVAKEDSLTSLNTAFAKEGAYIHIPKHKEVEKPIEIINFSTGNEAAILLQPRNLIVVGENAHVQIIERHQSLSNNAVLTNSVTEIFAEKRAYVDYYKIQNDGPTASLIDNTYISQERNSNCNVHTFSFGGQLIRNNLNFYQKGEGCDSTLKGITILEDKQHVDHNTLVHHIAPNCESHQDYKGLFGDASTGVFNGKIIVEKDAQKTDAFQQNNNILIDEKATINAKPQLEIFADDVKCSHGCTIGQFDEDALFYLRSRGIAKKEARALLMYAFANTVLESVKIPELKGRINKLIAKKIGVNLGFNV</sequence>
<dbReference type="Pfam" id="PF19295">
    <property type="entry name" value="SufBD_N"/>
    <property type="match status" value="1"/>
</dbReference>
<keyword evidence="5" id="KW-1185">Reference proteome</keyword>
<organism evidence="4 5">
    <name type="scientific">Ulvibacter antarcticus</name>
    <dbReference type="NCBI Taxonomy" id="442714"/>
    <lineage>
        <taxon>Bacteria</taxon>
        <taxon>Pseudomonadati</taxon>
        <taxon>Bacteroidota</taxon>
        <taxon>Flavobacteriia</taxon>
        <taxon>Flavobacteriales</taxon>
        <taxon>Flavobacteriaceae</taxon>
        <taxon>Ulvibacter</taxon>
    </lineage>
</organism>
<evidence type="ECO:0000313" key="4">
    <source>
        <dbReference type="EMBL" id="RMA65829.1"/>
    </source>
</evidence>
<dbReference type="RefSeq" id="WP_121906570.1">
    <property type="nucleotide sequence ID" value="NZ_REFC01000011.1"/>
</dbReference>
<dbReference type="GO" id="GO:0016226">
    <property type="term" value="P:iron-sulfur cluster assembly"/>
    <property type="evidence" value="ECO:0007669"/>
    <property type="project" value="InterPro"/>
</dbReference>
<dbReference type="EMBL" id="REFC01000011">
    <property type="protein sequence ID" value="RMA65829.1"/>
    <property type="molecule type" value="Genomic_DNA"/>
</dbReference>
<dbReference type="SUPFAM" id="SSF101960">
    <property type="entry name" value="Stabilizer of iron transporter SufD"/>
    <property type="match status" value="1"/>
</dbReference>
<evidence type="ECO:0000313" key="5">
    <source>
        <dbReference type="Proteomes" id="UP000271339"/>
    </source>
</evidence>
<evidence type="ECO:0000259" key="2">
    <source>
        <dbReference type="Pfam" id="PF01458"/>
    </source>
</evidence>
<gene>
    <name evidence="4" type="ORF">BXY75_0242</name>
</gene>
<comment type="similarity">
    <text evidence="1">Belongs to the iron-sulfur cluster assembly SufBD family.</text>
</comment>
<dbReference type="InterPro" id="IPR045595">
    <property type="entry name" value="SufBD_N"/>
</dbReference>
<dbReference type="InterPro" id="IPR011542">
    <property type="entry name" value="SUF_FeS_clus_asmbl_SufD"/>
</dbReference>
<protein>
    <submittedName>
        <fullName evidence="4">Iron-regulated ABC transporter permease protein SufD</fullName>
    </submittedName>
</protein>
<dbReference type="AlphaFoldDB" id="A0A3L9Z329"/>
<feature type="domain" description="SUF system FeS cluster assembly SufBD N-terminal" evidence="3">
    <location>
        <begin position="2"/>
        <end position="167"/>
    </location>
</feature>
<comment type="caution">
    <text evidence="4">The sequence shown here is derived from an EMBL/GenBank/DDBJ whole genome shotgun (WGS) entry which is preliminary data.</text>
</comment>
<reference evidence="4 5" key="1">
    <citation type="submission" date="2018-10" db="EMBL/GenBank/DDBJ databases">
        <title>Genomic Encyclopedia of Archaeal and Bacterial Type Strains, Phase II (KMG-II): from individual species to whole genera.</title>
        <authorList>
            <person name="Goeker M."/>
        </authorList>
    </citation>
    <scope>NUCLEOTIDE SEQUENCE [LARGE SCALE GENOMIC DNA]</scope>
    <source>
        <strain evidence="4 5">DSM 23424</strain>
    </source>
</reference>
<dbReference type="Pfam" id="PF01458">
    <property type="entry name" value="SUFBD_core"/>
    <property type="match status" value="1"/>
</dbReference>